<name>A0A830HJZ8_9CHLO</name>
<organism evidence="4 5">
    <name type="scientific">Pycnococcus provasolii</name>
    <dbReference type="NCBI Taxonomy" id="41880"/>
    <lineage>
        <taxon>Eukaryota</taxon>
        <taxon>Viridiplantae</taxon>
        <taxon>Chlorophyta</taxon>
        <taxon>Pseudoscourfieldiophyceae</taxon>
        <taxon>Pseudoscourfieldiales</taxon>
        <taxon>Pycnococcaceae</taxon>
        <taxon>Pycnococcus</taxon>
    </lineage>
</organism>
<feature type="compositionally biased region" description="Low complexity" evidence="1">
    <location>
        <begin position="1"/>
        <end position="16"/>
    </location>
</feature>
<feature type="compositionally biased region" description="Polar residues" evidence="1">
    <location>
        <begin position="46"/>
        <end position="62"/>
    </location>
</feature>
<dbReference type="Proteomes" id="UP000660262">
    <property type="component" value="Unassembled WGS sequence"/>
</dbReference>
<dbReference type="EMBL" id="BNJQ01000017">
    <property type="protein sequence ID" value="GHP07696.1"/>
    <property type="molecule type" value="Genomic_DNA"/>
</dbReference>
<dbReference type="Pfam" id="PF02151">
    <property type="entry name" value="UVR"/>
    <property type="match status" value="1"/>
</dbReference>
<feature type="compositionally biased region" description="Basic residues" evidence="1">
    <location>
        <begin position="17"/>
        <end position="30"/>
    </location>
</feature>
<dbReference type="PANTHER" id="PTHR47191">
    <property type="entry name" value="OS05G0170800 PROTEIN"/>
    <property type="match status" value="1"/>
</dbReference>
<sequence>MSGASSSLRVSSSLRAPRPRRRCVHSRRRVSIPFKTQCLGAAWNMPGSSGNDPSNNAKNQSQGEEEGNKVDKNTQAPSFANGNGNGIHGHHDLDDEEDTPRLTPIARMDHHDDPESTRRFEKILEQLCGSTDDVDGLENEEGEVCMLEVIEHLQELMDSSVSDEKFEEAAKFRDLIDEAERLDPILGRERELERAVREERYVDAAKLRDALAELRPPPPKPVTESDSVANGVRVRVKSFYVPERSSPERGQYFFAYRVAIKNSSDASVQVRSRRWVIVDDTGHREEVRGPGIVGEQPILSPGSTFEYTSACPLRTIRGRMSGEFRVIIVNENGEQKGDTFGVPIATFALDAEHGEKFHGISRASDAKDSE</sequence>
<dbReference type="InterPro" id="IPR001943">
    <property type="entry name" value="UVR_dom"/>
</dbReference>
<evidence type="ECO:0008006" key="6">
    <source>
        <dbReference type="Google" id="ProtNLM"/>
    </source>
</evidence>
<dbReference type="AlphaFoldDB" id="A0A830HJZ8"/>
<dbReference type="PROSITE" id="PS50151">
    <property type="entry name" value="UVR"/>
    <property type="match status" value="1"/>
</dbReference>
<dbReference type="Pfam" id="PF04379">
    <property type="entry name" value="DUF525"/>
    <property type="match status" value="1"/>
</dbReference>
<evidence type="ECO:0000259" key="3">
    <source>
        <dbReference type="PROSITE" id="PS51087"/>
    </source>
</evidence>
<feature type="domain" description="UVR" evidence="2">
    <location>
        <begin position="147"/>
        <end position="182"/>
    </location>
</feature>
<evidence type="ECO:0000259" key="2">
    <source>
        <dbReference type="PROSITE" id="PS50151"/>
    </source>
</evidence>
<dbReference type="Gene3D" id="2.60.40.1470">
    <property type="entry name" value="ApaG domain"/>
    <property type="match status" value="1"/>
</dbReference>
<dbReference type="InterPro" id="IPR007474">
    <property type="entry name" value="ApaG_domain"/>
</dbReference>
<reference evidence="4" key="1">
    <citation type="submission" date="2020-10" db="EMBL/GenBank/DDBJ databases">
        <title>Unveiling of a novel bifunctional photoreceptor, Dualchrome1, isolated from a cosmopolitan green alga.</title>
        <authorList>
            <person name="Suzuki S."/>
            <person name="Kawachi M."/>
        </authorList>
    </citation>
    <scope>NUCLEOTIDE SEQUENCE</scope>
    <source>
        <strain evidence="4">NIES 2893</strain>
    </source>
</reference>
<dbReference type="InterPro" id="IPR036767">
    <property type="entry name" value="ApaG_sf"/>
</dbReference>
<feature type="region of interest" description="Disordered" evidence="1">
    <location>
        <begin position="1"/>
        <end position="99"/>
    </location>
</feature>
<evidence type="ECO:0000313" key="5">
    <source>
        <dbReference type="Proteomes" id="UP000660262"/>
    </source>
</evidence>
<gene>
    <name evidence="4" type="ORF">PPROV_000643800</name>
</gene>
<dbReference type="PROSITE" id="PS51087">
    <property type="entry name" value="APAG"/>
    <property type="match status" value="1"/>
</dbReference>
<dbReference type="NCBIfam" id="NF003967">
    <property type="entry name" value="PRK05461.1"/>
    <property type="match status" value="1"/>
</dbReference>
<accession>A0A830HJZ8</accession>
<comment type="caution">
    <text evidence="4">The sequence shown here is derived from an EMBL/GenBank/DDBJ whole genome shotgun (WGS) entry which is preliminary data.</text>
</comment>
<dbReference type="OrthoDB" id="2305498at2759"/>
<proteinExistence type="predicted"/>
<dbReference type="SUPFAM" id="SSF110069">
    <property type="entry name" value="ApaG-like"/>
    <property type="match status" value="1"/>
</dbReference>
<dbReference type="PANTHER" id="PTHR47191:SF2">
    <property type="entry name" value="OS05G0170800 PROTEIN"/>
    <property type="match status" value="1"/>
</dbReference>
<evidence type="ECO:0000313" key="4">
    <source>
        <dbReference type="EMBL" id="GHP07696.1"/>
    </source>
</evidence>
<protein>
    <recommendedName>
        <fullName evidence="6">ApaG domain-containing protein</fullName>
    </recommendedName>
</protein>
<evidence type="ECO:0000256" key="1">
    <source>
        <dbReference type="SAM" id="MobiDB-lite"/>
    </source>
</evidence>
<dbReference type="InterPro" id="IPR050718">
    <property type="entry name" value="ApaG-like"/>
</dbReference>
<keyword evidence="5" id="KW-1185">Reference proteome</keyword>
<feature type="domain" description="ApaG" evidence="3">
    <location>
        <begin position="226"/>
        <end position="356"/>
    </location>
</feature>